<dbReference type="PRINTS" id="PR00038">
    <property type="entry name" value="HTHLUXR"/>
</dbReference>
<comment type="caution">
    <text evidence="2">The sequence shown here is derived from an EMBL/GenBank/DDBJ whole genome shotgun (WGS) entry which is preliminary data.</text>
</comment>
<dbReference type="Gene3D" id="3.40.50.300">
    <property type="entry name" value="P-loop containing nucleotide triphosphate hydrolases"/>
    <property type="match status" value="1"/>
</dbReference>
<protein>
    <submittedName>
        <fullName evidence="2">SARP family transcriptional regulator</fullName>
    </submittedName>
</protein>
<name>A0A8J3USR8_9ACTN</name>
<keyword evidence="3" id="KW-1185">Reference proteome</keyword>
<accession>A0A8J3USR8</accession>
<dbReference type="GO" id="GO:0006355">
    <property type="term" value="P:regulation of DNA-templated transcription"/>
    <property type="evidence" value="ECO:0007669"/>
    <property type="project" value="InterPro"/>
</dbReference>
<dbReference type="Pfam" id="PF13401">
    <property type="entry name" value="AAA_22"/>
    <property type="match status" value="1"/>
</dbReference>
<dbReference type="PROSITE" id="PS50043">
    <property type="entry name" value="HTH_LUXR_2"/>
    <property type="match status" value="1"/>
</dbReference>
<organism evidence="2 3">
    <name type="scientific">Planotetraspora silvatica</name>
    <dbReference type="NCBI Taxonomy" id="234614"/>
    <lineage>
        <taxon>Bacteria</taxon>
        <taxon>Bacillati</taxon>
        <taxon>Actinomycetota</taxon>
        <taxon>Actinomycetes</taxon>
        <taxon>Streptosporangiales</taxon>
        <taxon>Streptosporangiaceae</taxon>
        <taxon>Planotetraspora</taxon>
    </lineage>
</organism>
<dbReference type="InterPro" id="IPR011990">
    <property type="entry name" value="TPR-like_helical_dom_sf"/>
</dbReference>
<dbReference type="PANTHER" id="PTHR47691">
    <property type="entry name" value="REGULATOR-RELATED"/>
    <property type="match status" value="1"/>
</dbReference>
<dbReference type="Pfam" id="PF13424">
    <property type="entry name" value="TPR_12"/>
    <property type="match status" value="1"/>
</dbReference>
<dbReference type="AlphaFoldDB" id="A0A8J3USR8"/>
<feature type="domain" description="HTH luxR-type" evidence="1">
    <location>
        <begin position="8"/>
        <end position="73"/>
    </location>
</feature>
<dbReference type="Proteomes" id="UP000644610">
    <property type="component" value="Unassembled WGS sequence"/>
</dbReference>
<dbReference type="PANTHER" id="PTHR47691:SF3">
    <property type="entry name" value="HTH-TYPE TRANSCRIPTIONAL REGULATOR RV0890C-RELATED"/>
    <property type="match status" value="1"/>
</dbReference>
<dbReference type="RefSeq" id="WP_203979575.1">
    <property type="nucleotide sequence ID" value="NZ_BAAAKY010000078.1"/>
</dbReference>
<dbReference type="CDD" id="cd06170">
    <property type="entry name" value="LuxR_C_like"/>
    <property type="match status" value="1"/>
</dbReference>
<dbReference type="InterPro" id="IPR003593">
    <property type="entry name" value="AAA+_ATPase"/>
</dbReference>
<sequence>MGPDVLPDPLRAAGVTPRELEVFWLVGDRLHNREIADSLRVSERTVESHVSSLLRKLGGADRRALVGAAARLQTRRNSGDVLPRPLSSFVGRIRETADLFRLVGDHRLLTLTGPAGAGKTRLALHVAHSLTTLPPAILVDLAAVPPGDAVERAFADALQVSGDERRLHVLLRETLSGQQRWLVVDNCEHVAANAASLLADLLATTDLRVLATSHGPLGIAGEVVYETSPLPLPEESDDPSAVLDAASVRLFADRAAAVSPDFRITPENARHVAMICRRLDGLPLAIELAAARIRFFSPVELLARLHDRFALLTDGAQGAPSRHRTLEEALRWSYELLGDDERLLFERCSVFPGEFDYDTAVEILAYPPLDSSDLVRLFPRLLDRSLISRRRGDQVTEYRLLDSVRQFAHRQLAARGAADTAHERHARHHLDHGVAVLADLRGRDQTAALRWFDRHWADVRTGMRWALEQGDTTAAWRFLAGVGTGWEILGARGELFDWLERLLEHPLPPDILGIRAAVTCSILLAYQDTGRAREFADHACEQAEHGTERDQALALLALGWATVHGVPRSAALGPLEQATSRFERLGDGWHRALAMSCLGLATPDITTGLQQMSDAAALFGRLHDRVKRANCLNQMAIRAIENGTRLDDAAAWLTEARQLARLSGNDHERLHAEVFQASLEQHRGDHAAARTRFDGLVSEFRRIGDRRCTARCLLGLGRAAAYDGDHERARSHLADGVEIAVGLGDHRATVTGLRLLSGAEHATGDSRRAAVLLGAVERLDPGHRDERMTTLRTTLRGELGSAGFAAALESGHRTPLTSLLLH</sequence>
<dbReference type="SUPFAM" id="SSF46894">
    <property type="entry name" value="C-terminal effector domain of the bipartite response regulators"/>
    <property type="match status" value="1"/>
</dbReference>
<dbReference type="SMART" id="SM00421">
    <property type="entry name" value="HTH_LUXR"/>
    <property type="match status" value="1"/>
</dbReference>
<dbReference type="InterPro" id="IPR049945">
    <property type="entry name" value="AAA_22"/>
</dbReference>
<dbReference type="EMBL" id="BOOQ01000048">
    <property type="protein sequence ID" value="GII50065.1"/>
    <property type="molecule type" value="Genomic_DNA"/>
</dbReference>
<dbReference type="Gene3D" id="1.10.10.10">
    <property type="entry name" value="Winged helix-like DNA-binding domain superfamily/Winged helix DNA-binding domain"/>
    <property type="match status" value="1"/>
</dbReference>
<evidence type="ECO:0000313" key="3">
    <source>
        <dbReference type="Proteomes" id="UP000644610"/>
    </source>
</evidence>
<evidence type="ECO:0000259" key="1">
    <source>
        <dbReference type="PROSITE" id="PS50043"/>
    </source>
</evidence>
<dbReference type="GO" id="GO:0016887">
    <property type="term" value="F:ATP hydrolysis activity"/>
    <property type="evidence" value="ECO:0007669"/>
    <property type="project" value="InterPro"/>
</dbReference>
<proteinExistence type="predicted"/>
<dbReference type="InterPro" id="IPR000792">
    <property type="entry name" value="Tscrpt_reg_LuxR_C"/>
</dbReference>
<dbReference type="SMART" id="SM00382">
    <property type="entry name" value="AAA"/>
    <property type="match status" value="1"/>
</dbReference>
<reference evidence="2" key="1">
    <citation type="submission" date="2021-01" db="EMBL/GenBank/DDBJ databases">
        <title>Whole genome shotgun sequence of Planotetraspora silvatica NBRC 100141.</title>
        <authorList>
            <person name="Komaki H."/>
            <person name="Tamura T."/>
        </authorList>
    </citation>
    <scope>NUCLEOTIDE SEQUENCE</scope>
    <source>
        <strain evidence="2">NBRC 100141</strain>
    </source>
</reference>
<dbReference type="GO" id="GO:0003677">
    <property type="term" value="F:DNA binding"/>
    <property type="evidence" value="ECO:0007669"/>
    <property type="project" value="InterPro"/>
</dbReference>
<dbReference type="SUPFAM" id="SSF48452">
    <property type="entry name" value="TPR-like"/>
    <property type="match status" value="1"/>
</dbReference>
<dbReference type="InterPro" id="IPR027417">
    <property type="entry name" value="P-loop_NTPase"/>
</dbReference>
<evidence type="ECO:0000313" key="2">
    <source>
        <dbReference type="EMBL" id="GII50065.1"/>
    </source>
</evidence>
<dbReference type="InterPro" id="IPR016032">
    <property type="entry name" value="Sig_transdc_resp-reg_C-effctor"/>
</dbReference>
<dbReference type="Pfam" id="PF00196">
    <property type="entry name" value="GerE"/>
    <property type="match status" value="1"/>
</dbReference>
<dbReference type="InterPro" id="IPR036388">
    <property type="entry name" value="WH-like_DNA-bd_sf"/>
</dbReference>
<gene>
    <name evidence="2" type="ORF">Psi02_64890</name>
</gene>
<dbReference type="Gene3D" id="1.25.40.10">
    <property type="entry name" value="Tetratricopeptide repeat domain"/>
    <property type="match status" value="1"/>
</dbReference>
<dbReference type="SUPFAM" id="SSF52540">
    <property type="entry name" value="P-loop containing nucleoside triphosphate hydrolases"/>
    <property type="match status" value="1"/>
</dbReference>